<proteinExistence type="predicted"/>
<dbReference type="Proteomes" id="UP000029665">
    <property type="component" value="Unassembled WGS sequence"/>
</dbReference>
<evidence type="ECO:0000313" key="2">
    <source>
        <dbReference type="EMBL" id="CDO71468.1"/>
    </source>
</evidence>
<evidence type="ECO:0000313" key="3">
    <source>
        <dbReference type="Proteomes" id="UP000029665"/>
    </source>
</evidence>
<feature type="region of interest" description="Disordered" evidence="1">
    <location>
        <begin position="721"/>
        <end position="771"/>
    </location>
</feature>
<organism evidence="2 3">
    <name type="scientific">Pycnoporus cinnabarinus</name>
    <name type="common">Cinnabar-red polypore</name>
    <name type="synonym">Trametes cinnabarina</name>
    <dbReference type="NCBI Taxonomy" id="5643"/>
    <lineage>
        <taxon>Eukaryota</taxon>
        <taxon>Fungi</taxon>
        <taxon>Dikarya</taxon>
        <taxon>Basidiomycota</taxon>
        <taxon>Agaricomycotina</taxon>
        <taxon>Agaricomycetes</taxon>
        <taxon>Polyporales</taxon>
        <taxon>Polyporaceae</taxon>
        <taxon>Trametes</taxon>
    </lineage>
</organism>
<feature type="region of interest" description="Disordered" evidence="1">
    <location>
        <begin position="876"/>
        <end position="907"/>
    </location>
</feature>
<dbReference type="EMBL" id="CCBP010000101">
    <property type="protein sequence ID" value="CDO71468.1"/>
    <property type="molecule type" value="Genomic_DNA"/>
</dbReference>
<feature type="region of interest" description="Disordered" evidence="1">
    <location>
        <begin position="524"/>
        <end position="545"/>
    </location>
</feature>
<keyword evidence="3" id="KW-1185">Reference proteome</keyword>
<feature type="compositionally biased region" description="Basic residues" evidence="1">
    <location>
        <begin position="896"/>
        <end position="907"/>
    </location>
</feature>
<sequence length="907" mass="102686">MWRVLARADEILQLILNELNNPSSFVQVSKRTHEFSQDPYVRATYFLVRYGHIQAFYWALGRGKLLNEKVIDILLNSGAHLSRYLVQCAMHHYFRTQVPFIKTRWVRTIPLPVFSYFLSIAARMYGDIPVAKGEDDGSILSLLLKQSRFPSEYRAAKWEQVKDVVEKYKFIPFSDRDPMMAQFPLVLAIEPRLLPFARLNGFSMDRKYRNFVFRRMFEKPAIMFDTRADEIVQNVRELSRLDPDMFLSRTVAAEICMEAKTNEPAYSALKRLNTDGVLRFELASVVHELIKLFLNTRSVTSTYTANALRVLYKDFPSEDPTVRLVMLLTVFLTEPLPVPSSLSATSETSPGLGRYIEACQEDIEDLGLSPLTRKDMTDILLSKFVPERFVGILEYARSVVKLDRSEMKEMLTDVALGCLEIGCKGRMLKRLVDGFDFLGDIVAAHIVKRYRISIDDLPPSEDEMACRDYEAPLCADFMLRARALFGLEEMTAAPVLPMPPPGQNPGDAELAADENMDVELGQSDEEGVLDDGELSRDADNEDLGTVGQDTLSAMIRKDEMMPIRRRRYHELYTNYHDSIGKLPYPADYTQVGTWILSHYGPRSAPAAVVRIHALINQNYAVLQHQHYSTEGNAVARVPTTLKHFKILARLGRSPSAVLISEIEDGAEFYFSEDDYLSQEELTRGVVPGASSKRAARKAKAAAAMASASSSAARLALEVKWETSPTPGPSTLSASGPVAGPSTPRQRTASLSMSPHQQQQQVQGKKRPRRSVANAVKSYVVPDSDDEMIADGRDDLLVRFAKTRREETNLQRWIKHLAVILKEEQKKYNEKKRRVHAAAPPGSKVKVPKTEFHKSLATALPRLRRVDRARREKLYGADVPDEDWSESDADEYQYRTTRGKRRKVEAQD</sequence>
<dbReference type="OMA" id="EICMEAK"/>
<dbReference type="HOGENOM" id="CLU_021749_0_0_1"/>
<feature type="compositionally biased region" description="Polar residues" evidence="1">
    <location>
        <begin position="722"/>
        <end position="733"/>
    </location>
</feature>
<dbReference type="AlphaFoldDB" id="A0A060SGC9"/>
<dbReference type="OrthoDB" id="270318at2759"/>
<feature type="compositionally biased region" description="Polar residues" evidence="1">
    <location>
        <begin position="742"/>
        <end position="755"/>
    </location>
</feature>
<feature type="compositionally biased region" description="Acidic residues" evidence="1">
    <location>
        <begin position="878"/>
        <end position="890"/>
    </location>
</feature>
<gene>
    <name evidence="2" type="ORF">BN946_scf184909.g62</name>
</gene>
<protein>
    <submittedName>
        <fullName evidence="2">Uncharacterized protein</fullName>
    </submittedName>
</protein>
<name>A0A060SGC9_PYCCI</name>
<evidence type="ECO:0000256" key="1">
    <source>
        <dbReference type="SAM" id="MobiDB-lite"/>
    </source>
</evidence>
<accession>A0A060SGC9</accession>
<reference evidence="2" key="1">
    <citation type="submission" date="2014-01" db="EMBL/GenBank/DDBJ databases">
        <title>The genome of the white-rot fungus Pycnoporus cinnabarinus: a basidiomycete model with a versatile arsenal for lignocellulosic biomass breakdown.</title>
        <authorList>
            <person name="Levasseur A."/>
            <person name="Lomascolo A."/>
            <person name="Ruiz-Duenas F.J."/>
            <person name="Uzan E."/>
            <person name="Piumi F."/>
            <person name="Kues U."/>
            <person name="Ram A.F.J."/>
            <person name="Murat C."/>
            <person name="Haon M."/>
            <person name="Benoit I."/>
            <person name="Arfi Y."/>
            <person name="Chevret D."/>
            <person name="Drula E."/>
            <person name="Kwon M.J."/>
            <person name="Gouret P."/>
            <person name="Lesage-Meessen L."/>
            <person name="Lombard V."/>
            <person name="Mariette J."/>
            <person name="Noirot C."/>
            <person name="Park J."/>
            <person name="Patyshakuliyeva A."/>
            <person name="Wieneger R.A.B."/>
            <person name="Wosten H.A.B."/>
            <person name="Martin F."/>
            <person name="Coutinho P.M."/>
            <person name="de Vries R."/>
            <person name="Martinez A.T."/>
            <person name="Klopp C."/>
            <person name="Pontarotti P."/>
            <person name="Henrissat B."/>
            <person name="Record E."/>
        </authorList>
    </citation>
    <scope>NUCLEOTIDE SEQUENCE [LARGE SCALE GENOMIC DNA]</scope>
    <source>
        <strain evidence="2">BRFM137</strain>
    </source>
</reference>
<comment type="caution">
    <text evidence="2">The sequence shown here is derived from an EMBL/GenBank/DDBJ whole genome shotgun (WGS) entry which is preliminary data.</text>
</comment>
<dbReference type="STRING" id="5643.A0A060SGC9"/>